<dbReference type="SUPFAM" id="SSF50800">
    <property type="entry name" value="PK beta-barrel domain-like"/>
    <property type="match status" value="1"/>
</dbReference>
<keyword evidence="12 14" id="KW-0324">Glycolysis</keyword>
<evidence type="ECO:0000256" key="5">
    <source>
        <dbReference type="ARBA" id="ARBA00012142"/>
    </source>
</evidence>
<dbReference type="Gene3D" id="3.40.1380.20">
    <property type="entry name" value="Pyruvate kinase, C-terminal domain"/>
    <property type="match status" value="1"/>
</dbReference>
<dbReference type="GO" id="GO:0000287">
    <property type="term" value="F:magnesium ion binding"/>
    <property type="evidence" value="ECO:0007669"/>
    <property type="project" value="InterPro"/>
</dbReference>
<evidence type="ECO:0000256" key="13">
    <source>
        <dbReference type="ARBA" id="ARBA00023317"/>
    </source>
</evidence>
<keyword evidence="9 14" id="KW-0418">Kinase</keyword>
<dbReference type="NCBIfam" id="NF004491">
    <property type="entry name" value="PRK05826.1"/>
    <property type="match status" value="1"/>
</dbReference>
<dbReference type="InterPro" id="IPR040442">
    <property type="entry name" value="Pyrv_kinase-like_dom_sf"/>
</dbReference>
<evidence type="ECO:0000256" key="8">
    <source>
        <dbReference type="ARBA" id="ARBA00022741"/>
    </source>
</evidence>
<dbReference type="GO" id="GO:0030955">
    <property type="term" value="F:potassium ion binding"/>
    <property type="evidence" value="ECO:0007669"/>
    <property type="project" value="InterPro"/>
</dbReference>
<organism evidence="17">
    <name type="scientific">Grateloupia catenata</name>
    <dbReference type="NCBI Taxonomy" id="118369"/>
    <lineage>
        <taxon>Eukaryota</taxon>
        <taxon>Rhodophyta</taxon>
        <taxon>Florideophyceae</taxon>
        <taxon>Rhodymeniophycidae</taxon>
        <taxon>Halymeniales</taxon>
        <taxon>Halymeniaceae</taxon>
        <taxon>Grateloupia</taxon>
    </lineage>
</organism>
<dbReference type="FunFam" id="3.20.20.60:FF:000025">
    <property type="entry name" value="Pyruvate kinase"/>
    <property type="match status" value="1"/>
</dbReference>
<dbReference type="GO" id="GO:0004743">
    <property type="term" value="F:pyruvate kinase activity"/>
    <property type="evidence" value="ECO:0007669"/>
    <property type="project" value="UniProtKB-EC"/>
</dbReference>
<dbReference type="InterPro" id="IPR011037">
    <property type="entry name" value="Pyrv_Knase-like_insert_dom_sf"/>
</dbReference>
<keyword evidence="8" id="KW-0547">Nucleotide-binding</keyword>
<dbReference type="Gene3D" id="3.20.20.60">
    <property type="entry name" value="Phosphoenolpyruvate-binding domains"/>
    <property type="match status" value="1"/>
</dbReference>
<dbReference type="Pfam" id="PF00224">
    <property type="entry name" value="PK"/>
    <property type="match status" value="1"/>
</dbReference>
<dbReference type="PANTHER" id="PTHR11817">
    <property type="entry name" value="PYRUVATE KINASE"/>
    <property type="match status" value="1"/>
</dbReference>
<dbReference type="Gene3D" id="2.40.33.10">
    <property type="entry name" value="PK beta-barrel domain-like"/>
    <property type="match status" value="1"/>
</dbReference>
<accession>A0A097IUB4</accession>
<evidence type="ECO:0000256" key="6">
    <source>
        <dbReference type="ARBA" id="ARBA00022679"/>
    </source>
</evidence>
<dbReference type="InterPro" id="IPR015795">
    <property type="entry name" value="Pyrv_Knase_C"/>
</dbReference>
<dbReference type="InterPro" id="IPR015793">
    <property type="entry name" value="Pyrv_Knase_brl"/>
</dbReference>
<evidence type="ECO:0000256" key="10">
    <source>
        <dbReference type="ARBA" id="ARBA00022840"/>
    </source>
</evidence>
<sequence length="559" mass="61511">MLSVPRSLTKTTTMIAFTFSLPVRPSIPSSQLLSRPATVPLSRHIRPARWTSVATSRSTSTSTGFATVDAIDDDKLWDVQTGRMSKIVCTIGPKTCDVNSMEKLAETGMDVVRLNMSHGTHEWHQQVIENVREINERGVFKLGILLDTKGPEVRSGDLRAPITVSRGQRFVWTIRKDNETFDDNTVDVSYDDFVKDVHVGDTLLVDGGICSFLVTEVTDTDVISKCIDGGTLTSRRHLNVRGKSASLPAITEKDWEDIKFGMQNNVDFYALSFVKHEDDVALLKKYLRENGCQALVLSKIESADAVKRLRPILEESDGAMVARGDLGAEIAIEDVPLVQDEIVNINRQLRRPTIVATHMLESMISYPQPTRAEVADITEAVRQGADATMLSGETANGSYPYKALTVMATVAESVVSQDSALSENDLFSPVIDTREGRSQDPRLDLAYGASTLASRLNVAAIVVFTRVGTYAKLVASTRPRCPIVALTPDEDLVRRLTLLWGVKPFHLDFSGDPEETISNAINLLLEKGLTSTGDNIVITSDMLVKGKNKVNTIQVRRVH</sequence>
<evidence type="ECO:0000256" key="14">
    <source>
        <dbReference type="RuleBase" id="RU000504"/>
    </source>
</evidence>
<dbReference type="InterPro" id="IPR015813">
    <property type="entry name" value="Pyrv/PenolPyrv_kinase-like_dom"/>
</dbReference>
<feature type="domain" description="Pyruvate kinase barrel" evidence="15">
    <location>
        <begin position="83"/>
        <end position="403"/>
    </location>
</feature>
<evidence type="ECO:0000259" key="15">
    <source>
        <dbReference type="Pfam" id="PF00224"/>
    </source>
</evidence>
<dbReference type="EC" id="2.7.1.40" evidence="5 14"/>
<gene>
    <name evidence="17" type="primary">pk</name>
</gene>
<comment type="pathway">
    <text evidence="3 14">Carbohydrate degradation; glycolysis; pyruvate from D-glyceraldehyde 3-phosphate: step 5/5.</text>
</comment>
<reference evidence="17" key="1">
    <citation type="journal article" date="2014" name="PLoS ONE">
        <title>Phylogeny of c4-photosynthesis enzymes based on algal transcriptomic and genomic data supports an archaeal/proteobacterial origin and multiple duplication for most c4-related genes.</title>
        <authorList>
            <person name="Chi S."/>
            <person name="Wu S."/>
            <person name="Yu J."/>
            <person name="Wang X."/>
            <person name="Tang X."/>
            <person name="Liu T."/>
        </authorList>
    </citation>
    <scope>NUCLEOTIDE SEQUENCE</scope>
    <source>
        <strain evidence="17">PYDB-2026332</strain>
    </source>
</reference>
<comment type="cofactor">
    <cofactor evidence="2">
        <name>K(+)</name>
        <dbReference type="ChEBI" id="CHEBI:29103"/>
    </cofactor>
</comment>
<dbReference type="InterPro" id="IPR001697">
    <property type="entry name" value="Pyr_Knase"/>
</dbReference>
<dbReference type="SUPFAM" id="SSF51621">
    <property type="entry name" value="Phosphoenolpyruvate/pyruvate domain"/>
    <property type="match status" value="1"/>
</dbReference>
<dbReference type="InterPro" id="IPR018209">
    <property type="entry name" value="Pyrv_Knase_AS"/>
</dbReference>
<evidence type="ECO:0000313" key="17">
    <source>
        <dbReference type="EMBL" id="AIT70034.1"/>
    </source>
</evidence>
<keyword evidence="10" id="KW-0067">ATP-binding</keyword>
<protein>
    <recommendedName>
        <fullName evidence="5 14">Pyruvate kinase</fullName>
        <ecNumber evidence="5 14">2.7.1.40</ecNumber>
    </recommendedName>
</protein>
<evidence type="ECO:0000259" key="16">
    <source>
        <dbReference type="Pfam" id="PF02887"/>
    </source>
</evidence>
<evidence type="ECO:0000256" key="7">
    <source>
        <dbReference type="ARBA" id="ARBA00022723"/>
    </source>
</evidence>
<keyword evidence="6 14" id="KW-0808">Transferase</keyword>
<evidence type="ECO:0000256" key="9">
    <source>
        <dbReference type="ARBA" id="ARBA00022777"/>
    </source>
</evidence>
<dbReference type="InterPro" id="IPR015806">
    <property type="entry name" value="Pyrv_Knase_insert_dom_sf"/>
</dbReference>
<dbReference type="EMBL" id="KM113666">
    <property type="protein sequence ID" value="AIT70034.1"/>
    <property type="molecule type" value="mRNA"/>
</dbReference>
<feature type="domain" description="Pyruvate kinase C-terminal" evidence="16">
    <location>
        <begin position="445"/>
        <end position="555"/>
    </location>
</feature>
<dbReference type="PRINTS" id="PR01050">
    <property type="entry name" value="PYRUVTKNASE"/>
</dbReference>
<evidence type="ECO:0000256" key="12">
    <source>
        <dbReference type="ARBA" id="ARBA00023152"/>
    </source>
</evidence>
<dbReference type="GO" id="GO:0016301">
    <property type="term" value="F:kinase activity"/>
    <property type="evidence" value="ECO:0007669"/>
    <property type="project" value="UniProtKB-KW"/>
</dbReference>
<evidence type="ECO:0000256" key="1">
    <source>
        <dbReference type="ARBA" id="ARBA00001946"/>
    </source>
</evidence>
<dbReference type="AlphaFoldDB" id="A0A097IUB4"/>
<comment type="catalytic activity">
    <reaction evidence="14">
        <text>pyruvate + ATP = phosphoenolpyruvate + ADP + H(+)</text>
        <dbReference type="Rhea" id="RHEA:18157"/>
        <dbReference type="ChEBI" id="CHEBI:15361"/>
        <dbReference type="ChEBI" id="CHEBI:15378"/>
        <dbReference type="ChEBI" id="CHEBI:30616"/>
        <dbReference type="ChEBI" id="CHEBI:58702"/>
        <dbReference type="ChEBI" id="CHEBI:456216"/>
        <dbReference type="EC" id="2.7.1.40"/>
    </reaction>
</comment>
<keyword evidence="13 17" id="KW-0670">Pyruvate</keyword>
<evidence type="ECO:0000256" key="4">
    <source>
        <dbReference type="ARBA" id="ARBA00008663"/>
    </source>
</evidence>
<name>A0A097IUB4_9FLOR</name>
<evidence type="ECO:0000256" key="3">
    <source>
        <dbReference type="ARBA" id="ARBA00004997"/>
    </source>
</evidence>
<keyword evidence="11 14" id="KW-0460">Magnesium</keyword>
<dbReference type="NCBIfam" id="TIGR01064">
    <property type="entry name" value="pyruv_kin"/>
    <property type="match status" value="1"/>
</dbReference>
<dbReference type="PROSITE" id="PS00110">
    <property type="entry name" value="PYRUVATE_KINASE"/>
    <property type="match status" value="1"/>
</dbReference>
<dbReference type="SUPFAM" id="SSF52935">
    <property type="entry name" value="PK C-terminal domain-like"/>
    <property type="match status" value="1"/>
</dbReference>
<keyword evidence="7" id="KW-0479">Metal-binding</keyword>
<proteinExistence type="evidence at transcript level"/>
<dbReference type="Pfam" id="PF02887">
    <property type="entry name" value="PK_C"/>
    <property type="match status" value="1"/>
</dbReference>
<evidence type="ECO:0000256" key="2">
    <source>
        <dbReference type="ARBA" id="ARBA00001958"/>
    </source>
</evidence>
<dbReference type="GO" id="GO:0005524">
    <property type="term" value="F:ATP binding"/>
    <property type="evidence" value="ECO:0007669"/>
    <property type="project" value="UniProtKB-KW"/>
</dbReference>
<comment type="cofactor">
    <cofactor evidence="1">
        <name>Mg(2+)</name>
        <dbReference type="ChEBI" id="CHEBI:18420"/>
    </cofactor>
</comment>
<dbReference type="InterPro" id="IPR036918">
    <property type="entry name" value="Pyrv_Knase_C_sf"/>
</dbReference>
<evidence type="ECO:0000256" key="11">
    <source>
        <dbReference type="ARBA" id="ARBA00022842"/>
    </source>
</evidence>
<comment type="similarity">
    <text evidence="4 14">Belongs to the pyruvate kinase family.</text>
</comment>
<dbReference type="UniPathway" id="UPA00109">
    <property type="reaction ID" value="UER00188"/>
</dbReference>